<proteinExistence type="predicted"/>
<reference evidence="1" key="1">
    <citation type="journal article" date="2014" name="Front. Microbiol.">
        <title>High frequency of phylogenetically diverse reductive dehalogenase-homologous genes in deep subseafloor sedimentary metagenomes.</title>
        <authorList>
            <person name="Kawai M."/>
            <person name="Futagami T."/>
            <person name="Toyoda A."/>
            <person name="Takaki Y."/>
            <person name="Nishi S."/>
            <person name="Hori S."/>
            <person name="Arai W."/>
            <person name="Tsubouchi T."/>
            <person name="Morono Y."/>
            <person name="Uchiyama I."/>
            <person name="Ito T."/>
            <person name="Fujiyama A."/>
            <person name="Inagaki F."/>
            <person name="Takami H."/>
        </authorList>
    </citation>
    <scope>NUCLEOTIDE SEQUENCE</scope>
    <source>
        <strain evidence="1">Expedition CK06-06</strain>
    </source>
</reference>
<dbReference type="AlphaFoldDB" id="X1UDH0"/>
<evidence type="ECO:0000313" key="1">
    <source>
        <dbReference type="EMBL" id="GAI90404.1"/>
    </source>
</evidence>
<comment type="caution">
    <text evidence="1">The sequence shown here is derived from an EMBL/GenBank/DDBJ whole genome shotgun (WGS) entry which is preliminary data.</text>
</comment>
<sequence>STLFEGRKEAGTYSINWDASGQANGIYIAVMKAGGITRTEKMMMVK</sequence>
<organism evidence="1">
    <name type="scientific">marine sediment metagenome</name>
    <dbReference type="NCBI Taxonomy" id="412755"/>
    <lineage>
        <taxon>unclassified sequences</taxon>
        <taxon>metagenomes</taxon>
        <taxon>ecological metagenomes</taxon>
    </lineage>
</organism>
<name>X1UDH0_9ZZZZ</name>
<feature type="non-terminal residue" evidence="1">
    <location>
        <position position="1"/>
    </location>
</feature>
<protein>
    <submittedName>
        <fullName evidence="1">Uncharacterized protein</fullName>
    </submittedName>
</protein>
<accession>X1UDH0</accession>
<gene>
    <name evidence="1" type="ORF">S12H4_40103</name>
</gene>
<dbReference type="EMBL" id="BARW01024306">
    <property type="protein sequence ID" value="GAI90404.1"/>
    <property type="molecule type" value="Genomic_DNA"/>
</dbReference>